<dbReference type="InterPro" id="IPR045520">
    <property type="entry name" value="GPAT/DHAPAT_C"/>
</dbReference>
<dbReference type="EMBL" id="JBAMIC010000008">
    <property type="protein sequence ID" value="KAK7103571.1"/>
    <property type="molecule type" value="Genomic_DNA"/>
</dbReference>
<keyword evidence="5 6" id="KW-0012">Acyltransferase</keyword>
<dbReference type="Pfam" id="PF19277">
    <property type="entry name" value="GPAT_C"/>
    <property type="match status" value="1"/>
</dbReference>
<dbReference type="InterPro" id="IPR022284">
    <property type="entry name" value="GPAT/DHAPAT"/>
</dbReference>
<accession>A0AAN9BCJ9</accession>
<keyword evidence="3 6" id="KW-0808">Transferase</keyword>
<evidence type="ECO:0000313" key="9">
    <source>
        <dbReference type="Proteomes" id="UP001374579"/>
    </source>
</evidence>
<comment type="similarity">
    <text evidence="2 6">Belongs to the GPAT/DAPAT family.</text>
</comment>
<dbReference type="PANTHER" id="PTHR12563:SF17">
    <property type="entry name" value="DIHYDROXYACETONE PHOSPHATE ACYLTRANSFERASE"/>
    <property type="match status" value="1"/>
</dbReference>
<dbReference type="GO" id="GO:0012505">
    <property type="term" value="C:endomembrane system"/>
    <property type="evidence" value="ECO:0007669"/>
    <property type="project" value="UniProtKB-SubCell"/>
</dbReference>
<keyword evidence="9" id="KW-1185">Reference proteome</keyword>
<dbReference type="GO" id="GO:0008611">
    <property type="term" value="P:ether lipid biosynthetic process"/>
    <property type="evidence" value="ECO:0007669"/>
    <property type="project" value="TreeGrafter"/>
</dbReference>
<proteinExistence type="inferred from homology"/>
<dbReference type="InterPro" id="IPR002123">
    <property type="entry name" value="Plipid/glycerol_acylTrfase"/>
</dbReference>
<keyword evidence="4" id="KW-0472">Membrane</keyword>
<dbReference type="SUPFAM" id="SSF69593">
    <property type="entry name" value="Glycerol-3-phosphate (1)-acyltransferase"/>
    <property type="match status" value="1"/>
</dbReference>
<dbReference type="PIRSF" id="PIRSF000437">
    <property type="entry name" value="GPAT_DHAPAT"/>
    <property type="match status" value="1"/>
</dbReference>
<comment type="subcellular location">
    <subcellularLocation>
        <location evidence="1">Endomembrane system</location>
        <topology evidence="1">Peripheral membrane protein</topology>
    </subcellularLocation>
</comment>
<reference evidence="8 9" key="1">
    <citation type="submission" date="2024-02" db="EMBL/GenBank/DDBJ databases">
        <title>Chromosome-scale genome assembly of the rough periwinkle Littorina saxatilis.</title>
        <authorList>
            <person name="De Jode A."/>
            <person name="Faria R."/>
            <person name="Formenti G."/>
            <person name="Sims Y."/>
            <person name="Smith T.P."/>
            <person name="Tracey A."/>
            <person name="Wood J.M.D."/>
            <person name="Zagrodzka Z.B."/>
            <person name="Johannesson K."/>
            <person name="Butlin R.K."/>
            <person name="Leder E.H."/>
        </authorList>
    </citation>
    <scope>NUCLEOTIDE SEQUENCE [LARGE SCALE GENOMIC DNA]</scope>
    <source>
        <strain evidence="8">Snail1</strain>
        <tissue evidence="8">Muscle</tissue>
    </source>
</reference>
<evidence type="ECO:0000256" key="1">
    <source>
        <dbReference type="ARBA" id="ARBA00004184"/>
    </source>
</evidence>
<sequence length="702" mass="80048">MSEQSRNAWITKDDPKLVSSKHKDNFEDILEDRRHNSDLRYCSRTRDVPSFRLNKKRTPQQVKEHVLKSDRVQYAVEQVCVETQLPRTEVLTQAASIVDEMAHNLRLGAVRGFAYFLMKVLKQLYQRIYVNEEGVEKVRSLIQDYPVLIMPTHRSYMDFLLMSYVFYHYDLPLPVIAAAMDFMGMKFFGWLLRNCGAFYIRRSFGEDSLYWAVFTEYVQTQICNGDTPIEFYVEGTRSRTSKSYTPKFGMLSAALEPYFKSQVSDIMVIPVSISYDRVLEESLYAYELLGVPKPKESTSGLLKARKILEEDFGNIHITFGEPVSIRKFSDGKVDRSMHSLAPRYIVSLTQEEQSLIRTLGYHMVLVHQHNMVISPWSMVAAVLMQSQQGVTVRSLVHEVDWVKRLASNLGAYIDWPVNESAEAIIRHSLALHPNIVSVGSDDVVTLLQVSPPVAHGRSAQQQQIQQFAVMQNAAQHIMLSLYRNQAIHVFLRPAMVSLAINSCKEEELSLDLLYQKYVFLENVLCRDFVFIPGNTRKDFEHTLATLAHIGVVVVEAGAVVVKKSTNKTTAFLSHMFEPFLLGYWLMCQFLLSSRMQVAAKPLARTQKTLTREMQVLAARLIQEETIRHFEILSLDMANNCLHALFHMGGISKEKRDGVTYMYPNVAKLSTITEQLGTYTAVPPLPAVSINLNTKTVTVNAKL</sequence>
<comment type="caution">
    <text evidence="8">The sequence shown here is derived from an EMBL/GenBank/DDBJ whole genome shotgun (WGS) entry which is preliminary data.</text>
</comment>
<evidence type="ECO:0000313" key="8">
    <source>
        <dbReference type="EMBL" id="KAK7103571.1"/>
    </source>
</evidence>
<dbReference type="Pfam" id="PF01553">
    <property type="entry name" value="Acyltransferase"/>
    <property type="match status" value="1"/>
</dbReference>
<dbReference type="GO" id="GO:0005778">
    <property type="term" value="C:peroxisomal membrane"/>
    <property type="evidence" value="ECO:0007669"/>
    <property type="project" value="TreeGrafter"/>
</dbReference>
<evidence type="ECO:0000256" key="5">
    <source>
        <dbReference type="ARBA" id="ARBA00023315"/>
    </source>
</evidence>
<dbReference type="InterPro" id="IPR041728">
    <property type="entry name" value="GPAT/DHAPAT_LPLAT"/>
</dbReference>
<dbReference type="SMART" id="SM00563">
    <property type="entry name" value="PlsC"/>
    <property type="match status" value="1"/>
</dbReference>
<gene>
    <name evidence="8" type="ORF">V1264_018442</name>
</gene>
<evidence type="ECO:0000256" key="4">
    <source>
        <dbReference type="ARBA" id="ARBA00023136"/>
    </source>
</evidence>
<evidence type="ECO:0000256" key="3">
    <source>
        <dbReference type="ARBA" id="ARBA00022679"/>
    </source>
</evidence>
<evidence type="ECO:0000256" key="6">
    <source>
        <dbReference type="PIRNR" id="PIRNR000437"/>
    </source>
</evidence>
<dbReference type="GO" id="GO:0031966">
    <property type="term" value="C:mitochondrial membrane"/>
    <property type="evidence" value="ECO:0007669"/>
    <property type="project" value="TreeGrafter"/>
</dbReference>
<dbReference type="GO" id="GO:0016287">
    <property type="term" value="F:glycerone-phosphate O-acyltransferase activity"/>
    <property type="evidence" value="ECO:0007669"/>
    <property type="project" value="TreeGrafter"/>
</dbReference>
<dbReference type="GO" id="GO:0006631">
    <property type="term" value="P:fatty acid metabolic process"/>
    <property type="evidence" value="ECO:0007669"/>
    <property type="project" value="TreeGrafter"/>
</dbReference>
<dbReference type="Proteomes" id="UP001374579">
    <property type="component" value="Unassembled WGS sequence"/>
</dbReference>
<dbReference type="CDD" id="cd07993">
    <property type="entry name" value="LPLAT_DHAPAT-like"/>
    <property type="match status" value="1"/>
</dbReference>
<protein>
    <recommendedName>
        <fullName evidence="7">Phospholipid/glycerol acyltransferase domain-containing protein</fullName>
    </recommendedName>
</protein>
<evidence type="ECO:0000256" key="2">
    <source>
        <dbReference type="ARBA" id="ARBA00007937"/>
    </source>
</evidence>
<dbReference type="GO" id="GO:0008654">
    <property type="term" value="P:phospholipid biosynthetic process"/>
    <property type="evidence" value="ECO:0007669"/>
    <property type="project" value="TreeGrafter"/>
</dbReference>
<dbReference type="GO" id="GO:0019432">
    <property type="term" value="P:triglyceride biosynthetic process"/>
    <property type="evidence" value="ECO:0007669"/>
    <property type="project" value="TreeGrafter"/>
</dbReference>
<dbReference type="AlphaFoldDB" id="A0AAN9BCJ9"/>
<name>A0AAN9BCJ9_9CAEN</name>
<feature type="domain" description="Phospholipid/glycerol acyltransferase" evidence="7">
    <location>
        <begin position="147"/>
        <end position="276"/>
    </location>
</feature>
<organism evidence="8 9">
    <name type="scientific">Littorina saxatilis</name>
    <dbReference type="NCBI Taxonomy" id="31220"/>
    <lineage>
        <taxon>Eukaryota</taxon>
        <taxon>Metazoa</taxon>
        <taxon>Spiralia</taxon>
        <taxon>Lophotrochozoa</taxon>
        <taxon>Mollusca</taxon>
        <taxon>Gastropoda</taxon>
        <taxon>Caenogastropoda</taxon>
        <taxon>Littorinimorpha</taxon>
        <taxon>Littorinoidea</taxon>
        <taxon>Littorinidae</taxon>
        <taxon>Littorina</taxon>
    </lineage>
</organism>
<evidence type="ECO:0000259" key="7">
    <source>
        <dbReference type="SMART" id="SM00563"/>
    </source>
</evidence>
<dbReference type="PANTHER" id="PTHR12563">
    <property type="entry name" value="GLYCEROL-3-PHOSPHATE ACYLTRANSFERASE"/>
    <property type="match status" value="1"/>
</dbReference>
<dbReference type="GO" id="GO:0004366">
    <property type="term" value="F:glycerol-3-phosphate O-acyltransferase activity"/>
    <property type="evidence" value="ECO:0007669"/>
    <property type="project" value="TreeGrafter"/>
</dbReference>